<evidence type="ECO:0000256" key="6">
    <source>
        <dbReference type="SAM" id="MobiDB-lite"/>
    </source>
</evidence>
<dbReference type="PROSITE" id="PS50835">
    <property type="entry name" value="IG_LIKE"/>
    <property type="match status" value="2"/>
</dbReference>
<evidence type="ECO:0000259" key="8">
    <source>
        <dbReference type="PROSITE" id="PS50835"/>
    </source>
</evidence>
<dbReference type="SMART" id="SM00409">
    <property type="entry name" value="IG"/>
    <property type="match status" value="3"/>
</dbReference>
<evidence type="ECO:0000256" key="3">
    <source>
        <dbReference type="ARBA" id="ARBA00023157"/>
    </source>
</evidence>
<dbReference type="OrthoDB" id="5970915at2759"/>
<dbReference type="GO" id="GO:0005911">
    <property type="term" value="C:cell-cell junction"/>
    <property type="evidence" value="ECO:0007669"/>
    <property type="project" value="TreeGrafter"/>
</dbReference>
<dbReference type="Proteomes" id="UP000069272">
    <property type="component" value="Chromosome 2L"/>
</dbReference>
<feature type="region of interest" description="Disordered" evidence="6">
    <location>
        <begin position="189"/>
        <end position="375"/>
    </location>
</feature>
<dbReference type="EnsemblMetazoa" id="AALB001019-RD">
    <property type="protein sequence ID" value="AALB001019-PD"/>
    <property type="gene ID" value="AALB001019"/>
</dbReference>
<dbReference type="InterPro" id="IPR013098">
    <property type="entry name" value="Ig_I-set"/>
</dbReference>
<name>A0A3F2YPQ4_ANOAL</name>
<organism evidence="9 10">
    <name type="scientific">Anopheles albimanus</name>
    <name type="common">New world malaria mosquito</name>
    <dbReference type="NCBI Taxonomy" id="7167"/>
    <lineage>
        <taxon>Eukaryota</taxon>
        <taxon>Metazoa</taxon>
        <taxon>Ecdysozoa</taxon>
        <taxon>Arthropoda</taxon>
        <taxon>Hexapoda</taxon>
        <taxon>Insecta</taxon>
        <taxon>Pterygota</taxon>
        <taxon>Neoptera</taxon>
        <taxon>Endopterygota</taxon>
        <taxon>Diptera</taxon>
        <taxon>Nematocera</taxon>
        <taxon>Culicoidea</taxon>
        <taxon>Culicidae</taxon>
        <taxon>Anophelinae</taxon>
        <taxon>Anopheles</taxon>
    </lineage>
</organism>
<accession>A0A3F2YPQ4</accession>
<dbReference type="InterPro" id="IPR013783">
    <property type="entry name" value="Ig-like_fold"/>
</dbReference>
<dbReference type="KEGG" id="aali:118459909"/>
<evidence type="ECO:0000256" key="5">
    <source>
        <dbReference type="ARBA" id="ARBA00023319"/>
    </source>
</evidence>
<feature type="compositionally biased region" description="Low complexity" evidence="6">
    <location>
        <begin position="473"/>
        <end position="489"/>
    </location>
</feature>
<sequence>MQCINRATGGGARKRDLNNLYQVIYYGDSQVEVGKPFSISCIISIANPVDWHKDGEPIRKRASNIRHGKDEHSYIESEMGIAGNRDKIEASISVQRALPKHQGKYQCNALYKNYHQLYVLRNGSLLGSSSHGGERKHEQDQPAIVAPFPMSTAHGGSGTVRSTLMAPLSIEHHHFTTAVALAPGPIDRQEEEEEEIAVVAPQPPPPQSKTGHSPHHHRQQAANSPSGAGMVNERGGTGGGTGGTGHRHHGSDKKPLITQPQPPYTANKEDSKRFVSQKTTVDQPDEPRRGEDPVVSGSSAGKVMTVVAHGSGKIHPSAGRGQQRPPPPPLLETREDLDEDEEEEEEENGVSGVGGVNIGHREEIREEDEQDVDEDLTEQETTLIVIDGKPLSIEEDNIERLIQNKSDISGIIRVSDSLEEEMAEGLLGVPRRTGGALPTDNATHGDSTAIVVGSSTALATTTITTIMPPTTLTTTTATATTPPTSATATVQENGATTHHRSHHHQHEHHTTLKAAAATTTTTTTTTSTTSTSTTTTTVATTTAAADLLKPNYDDASKRLKYFDIGKALTLGCDVTQDGLELSWSKDGTNVSEVESLKGRFNLIPAERKFIITRTLESDAGVYTCSVHKLNESRNINVVANVLVKFESTEVGKTNIVEGEKLSLHCIAYGSKPKITWIIGNNTYNASKDRIVLQEDDRGIENALLTIESITLDDYAEFTCEGRNNATDITGKPAMVTMTVRVRGKYAALYVFVGIIAEVVVLCAIILICEKRRNKTEIEESDTDQSPDQNKNGYNGNDSELRQRK</sequence>
<feature type="transmembrane region" description="Helical" evidence="7">
    <location>
        <begin position="746"/>
        <end position="768"/>
    </location>
</feature>
<feature type="domain" description="Ig-like" evidence="8">
    <location>
        <begin position="550"/>
        <end position="636"/>
    </location>
</feature>
<dbReference type="Pfam" id="PF07679">
    <property type="entry name" value="I-set"/>
    <property type="match status" value="1"/>
</dbReference>
<feature type="compositionally biased region" description="Low complexity" evidence="6">
    <location>
        <begin position="512"/>
        <end position="535"/>
    </location>
</feature>
<dbReference type="InterPro" id="IPR051275">
    <property type="entry name" value="Cell_adhesion_signaling"/>
</dbReference>
<evidence type="ECO:0000313" key="9">
    <source>
        <dbReference type="EnsemblMetazoa" id="AALB001019-PD"/>
    </source>
</evidence>
<dbReference type="GO" id="GO:0050839">
    <property type="term" value="F:cell adhesion molecule binding"/>
    <property type="evidence" value="ECO:0007669"/>
    <property type="project" value="TreeGrafter"/>
</dbReference>
<evidence type="ECO:0000256" key="7">
    <source>
        <dbReference type="SAM" id="Phobius"/>
    </source>
</evidence>
<dbReference type="AlphaFoldDB" id="A0A3F2YPQ4"/>
<evidence type="ECO:0000313" key="10">
    <source>
        <dbReference type="Proteomes" id="UP000069272"/>
    </source>
</evidence>
<dbReference type="Gene3D" id="2.60.40.10">
    <property type="entry name" value="Immunoglobulins"/>
    <property type="match status" value="3"/>
</dbReference>
<dbReference type="InterPro" id="IPR003598">
    <property type="entry name" value="Ig_sub2"/>
</dbReference>
<reference evidence="9 10" key="1">
    <citation type="journal article" date="2017" name="G3 (Bethesda)">
        <title>The Physical Genome Mapping of Anopheles albimanus Corrected Scaffold Misassemblies and Identified Interarm Rearrangements in Genus Anopheles.</title>
        <authorList>
            <person name="Artemov G.N."/>
            <person name="Peery A.N."/>
            <person name="Jiang X."/>
            <person name="Tu Z."/>
            <person name="Stegniy V.N."/>
            <person name="Sharakhova M.V."/>
            <person name="Sharakhov I.V."/>
        </authorList>
    </citation>
    <scope>NUCLEOTIDE SEQUENCE [LARGE SCALE GENOMIC DNA]</scope>
    <source>
        <strain evidence="9 10">ALBI9_A</strain>
    </source>
</reference>
<feature type="region of interest" description="Disordered" evidence="6">
    <location>
        <begin position="473"/>
        <end position="535"/>
    </location>
</feature>
<dbReference type="STRING" id="7167.A0A3F2YPQ4"/>
<feature type="region of interest" description="Disordered" evidence="6">
    <location>
        <begin position="775"/>
        <end position="804"/>
    </location>
</feature>
<keyword evidence="10" id="KW-1185">Reference proteome</keyword>
<keyword evidence="2 7" id="KW-0472">Membrane</keyword>
<keyword evidence="7" id="KW-0812">Transmembrane</keyword>
<dbReference type="SUPFAM" id="SSF48726">
    <property type="entry name" value="Immunoglobulin"/>
    <property type="match status" value="3"/>
</dbReference>
<dbReference type="InterPro" id="IPR003599">
    <property type="entry name" value="Ig_sub"/>
</dbReference>
<feature type="compositionally biased region" description="Polar residues" evidence="6">
    <location>
        <begin position="785"/>
        <end position="797"/>
    </location>
</feature>
<feature type="compositionally biased region" description="Gly residues" evidence="6">
    <location>
        <begin position="235"/>
        <end position="244"/>
    </location>
</feature>
<dbReference type="GO" id="GO:0005886">
    <property type="term" value="C:plasma membrane"/>
    <property type="evidence" value="ECO:0007669"/>
    <property type="project" value="TreeGrafter"/>
</dbReference>
<dbReference type="GO" id="GO:0098609">
    <property type="term" value="P:cell-cell adhesion"/>
    <property type="evidence" value="ECO:0007669"/>
    <property type="project" value="TreeGrafter"/>
</dbReference>
<keyword evidence="3" id="KW-1015">Disulfide bond</keyword>
<dbReference type="FunFam" id="2.60.40.10:FF:002357">
    <property type="entry name" value="Basigin, isoform G"/>
    <property type="match status" value="1"/>
</dbReference>
<feature type="compositionally biased region" description="Basic residues" evidence="6">
    <location>
        <begin position="497"/>
        <end position="507"/>
    </location>
</feature>
<dbReference type="GeneID" id="118459909"/>
<protein>
    <recommendedName>
        <fullName evidence="8">Ig-like domain-containing protein</fullName>
    </recommendedName>
</protein>
<keyword evidence="5" id="KW-0393">Immunoglobulin domain</keyword>
<feature type="compositionally biased region" description="Acidic residues" evidence="6">
    <location>
        <begin position="365"/>
        <end position="375"/>
    </location>
</feature>
<keyword evidence="4" id="KW-0325">Glycoprotein</keyword>
<dbReference type="VEuPathDB" id="VectorBase:AALB20_032508"/>
<evidence type="ECO:0000256" key="4">
    <source>
        <dbReference type="ARBA" id="ARBA00023180"/>
    </source>
</evidence>
<dbReference type="InterPro" id="IPR007110">
    <property type="entry name" value="Ig-like_dom"/>
</dbReference>
<dbReference type="SMART" id="SM00408">
    <property type="entry name" value="IGc2"/>
    <property type="match status" value="3"/>
</dbReference>
<dbReference type="InterPro" id="IPR036179">
    <property type="entry name" value="Ig-like_dom_sf"/>
</dbReference>
<dbReference type="CTD" id="682"/>
<dbReference type="PANTHER" id="PTHR11640:SF164">
    <property type="entry name" value="MAM DOMAIN-CONTAINING GLYCOSYLPHOSPHATIDYLINOSITOL ANCHOR PROTEIN 1"/>
    <property type="match status" value="1"/>
</dbReference>
<evidence type="ECO:0000256" key="2">
    <source>
        <dbReference type="ARBA" id="ARBA00023136"/>
    </source>
</evidence>
<feature type="domain" description="Ig-like" evidence="8">
    <location>
        <begin position="657"/>
        <end position="736"/>
    </location>
</feature>
<proteinExistence type="predicted"/>
<comment type="subcellular location">
    <subcellularLocation>
        <location evidence="1">Membrane</location>
        <topology evidence="1">Single-pass type I membrane protein</topology>
    </subcellularLocation>
</comment>
<dbReference type="RefSeq" id="XP_035779634.1">
    <property type="nucleotide sequence ID" value="XM_035923741.1"/>
</dbReference>
<dbReference type="PANTHER" id="PTHR11640">
    <property type="entry name" value="NEPHRIN"/>
    <property type="match status" value="1"/>
</dbReference>
<dbReference type="VEuPathDB" id="VectorBase:AALB001019"/>
<reference evidence="9" key="2">
    <citation type="submission" date="2022-08" db="UniProtKB">
        <authorList>
            <consortium name="EnsemblMetazoa"/>
        </authorList>
    </citation>
    <scope>IDENTIFICATION</scope>
    <source>
        <strain evidence="9">STECLA/ALBI9_A</strain>
    </source>
</reference>
<feature type="compositionally biased region" description="Acidic residues" evidence="6">
    <location>
        <begin position="335"/>
        <end position="348"/>
    </location>
</feature>
<dbReference type="Pfam" id="PF13927">
    <property type="entry name" value="Ig_3"/>
    <property type="match status" value="1"/>
</dbReference>
<evidence type="ECO:0000256" key="1">
    <source>
        <dbReference type="ARBA" id="ARBA00004479"/>
    </source>
</evidence>
<keyword evidence="7" id="KW-1133">Transmembrane helix</keyword>